<dbReference type="PANTHER" id="PTHR43806">
    <property type="entry name" value="PEPTIDASE S8"/>
    <property type="match status" value="1"/>
</dbReference>
<organism evidence="9 10">
    <name type="scientific">Duganella vulcania</name>
    <dbReference type="NCBI Taxonomy" id="2692166"/>
    <lineage>
        <taxon>Bacteria</taxon>
        <taxon>Pseudomonadati</taxon>
        <taxon>Pseudomonadota</taxon>
        <taxon>Betaproteobacteria</taxon>
        <taxon>Burkholderiales</taxon>
        <taxon>Oxalobacteraceae</taxon>
        <taxon>Telluria group</taxon>
        <taxon>Duganella</taxon>
    </lineage>
</organism>
<proteinExistence type="inferred from homology"/>
<dbReference type="PROSITE" id="PS51892">
    <property type="entry name" value="SUBTILASE"/>
    <property type="match status" value="1"/>
</dbReference>
<dbReference type="InterPro" id="IPR000209">
    <property type="entry name" value="Peptidase_S8/S53_dom"/>
</dbReference>
<keyword evidence="4 5" id="KW-0720">Serine protease</keyword>
<evidence type="ECO:0000256" key="2">
    <source>
        <dbReference type="ARBA" id="ARBA00022670"/>
    </source>
</evidence>
<dbReference type="PROSITE" id="PS00138">
    <property type="entry name" value="SUBTILASE_SER"/>
    <property type="match status" value="1"/>
</dbReference>
<dbReference type="Pfam" id="PF18065">
    <property type="entry name" value="PatG_C"/>
    <property type="match status" value="1"/>
</dbReference>
<dbReference type="EMBL" id="WWCX01000086">
    <property type="protein sequence ID" value="MYM97760.1"/>
    <property type="molecule type" value="Genomic_DNA"/>
</dbReference>
<dbReference type="NCBIfam" id="TIGR03895">
    <property type="entry name" value="protease_PatA"/>
    <property type="match status" value="1"/>
</dbReference>
<dbReference type="InterPro" id="IPR015500">
    <property type="entry name" value="Peptidase_S8_subtilisin-rel"/>
</dbReference>
<evidence type="ECO:0000313" key="9">
    <source>
        <dbReference type="EMBL" id="MYM97760.1"/>
    </source>
</evidence>
<evidence type="ECO:0000256" key="5">
    <source>
        <dbReference type="PROSITE-ProRule" id="PRU01240"/>
    </source>
</evidence>
<reference evidence="9" key="1">
    <citation type="submission" date="2019-12" db="EMBL/GenBank/DDBJ databases">
        <title>Novel species isolated from a subtropical stream in China.</title>
        <authorList>
            <person name="Lu H."/>
        </authorList>
    </citation>
    <scope>NUCLEOTIDE SEQUENCE [LARGE SCALE GENOMIC DNA]</scope>
    <source>
        <strain evidence="9">FT81W</strain>
    </source>
</reference>
<dbReference type="RefSeq" id="WP_161086641.1">
    <property type="nucleotide sequence ID" value="NZ_WWCX01000086.1"/>
</dbReference>
<evidence type="ECO:0000259" key="8">
    <source>
        <dbReference type="Pfam" id="PF18065"/>
    </source>
</evidence>
<dbReference type="Pfam" id="PF18047">
    <property type="entry name" value="PatG_D"/>
    <property type="match status" value="1"/>
</dbReference>
<dbReference type="InterPro" id="IPR050131">
    <property type="entry name" value="Peptidase_S8_subtilisin-like"/>
</dbReference>
<dbReference type="InterPro" id="IPR023828">
    <property type="entry name" value="Peptidase_S8_Ser-AS"/>
</dbReference>
<dbReference type="InterPro" id="IPR023830">
    <property type="entry name" value="Peptidase_S8A_PatG"/>
</dbReference>
<dbReference type="AlphaFoldDB" id="A0A845GWL8"/>
<dbReference type="InterPro" id="IPR040483">
    <property type="entry name" value="PatG_dom"/>
</dbReference>
<comment type="caution">
    <text evidence="9">The sequence shown here is derived from an EMBL/GenBank/DDBJ whole genome shotgun (WGS) entry which is preliminary data.</text>
</comment>
<evidence type="ECO:0000256" key="1">
    <source>
        <dbReference type="ARBA" id="ARBA00011073"/>
    </source>
</evidence>
<dbReference type="PRINTS" id="PR00723">
    <property type="entry name" value="SUBTILISIN"/>
</dbReference>
<dbReference type="InterPro" id="IPR040636">
    <property type="entry name" value="PatG_C"/>
</dbReference>
<accession>A0A845GWL8</accession>
<sequence>MNTHVINGLAELWKDSKGSPDIRIAVLDGVPDLSHPSLQSADIKSITTGAAGAAGGATTNHATHIFSKIFGEGDGDGGIQGWAPGCKGISIPIFSAGPSNRVSQRDLVNALRIAIDHEVQVINISGGQLVAANNEADTSLRDIVRECHDKDILVVAAAGNNGCECRHIPASLPHVLAVGAMDSNGQPMDFSNWGNEYLTQGILAPGQDILGAQANGASARLTGTSFATPLVSAVAALLLSIQRKRGMPASPNQVREALLASASPCDPRWGSDCRRFLAGRLNIQQAYVHLFNGGSAMTHQQTDADTGVPSIVSLTPSSLEPQGSLDAVAAMPAEAPADSAGIVSVAAGATGIVPSGASGIVPSGACGCKPSSSSLVYALGKIGYDFGTEARRDGFTQLMPAGQSPYNPEQLLAYLENREFESSMLIWTLNIDLTPIYAIEPSEPFARDTYGLLVGALEGQVAKPDSDGYVERVSIPGYLTGKTVRLYSGQVVPVISVVPRGLYYWNVNKLIDTAMKAANLTDKDDKLKTGLREFLNRIYYDFRNLGTASSERAMNFAATNAFQAITVFAENLTPDDNGHSRQLAKIAVEKSPFCRLDSDCWDVKLAFFDPENDQRAWRIVRYTIDVSDVMPVTIGDPKAWAATSF</sequence>
<name>A0A845GWL8_9BURK</name>
<comment type="similarity">
    <text evidence="1 5">Belongs to the peptidase S8 family.</text>
</comment>
<keyword evidence="3 5" id="KW-0378">Hydrolase</keyword>
<dbReference type="Proteomes" id="UP000447355">
    <property type="component" value="Unassembled WGS sequence"/>
</dbReference>
<dbReference type="Gene3D" id="3.40.50.200">
    <property type="entry name" value="Peptidase S8/S53 domain"/>
    <property type="match status" value="1"/>
</dbReference>
<evidence type="ECO:0000313" key="10">
    <source>
        <dbReference type="Proteomes" id="UP000447355"/>
    </source>
</evidence>
<evidence type="ECO:0000256" key="3">
    <source>
        <dbReference type="ARBA" id="ARBA00022801"/>
    </source>
</evidence>
<dbReference type="SUPFAM" id="SSF52743">
    <property type="entry name" value="Subtilisin-like"/>
    <property type="match status" value="1"/>
</dbReference>
<dbReference type="PANTHER" id="PTHR43806:SF11">
    <property type="entry name" value="CEREVISIN-RELATED"/>
    <property type="match status" value="1"/>
</dbReference>
<dbReference type="GO" id="GO:0004252">
    <property type="term" value="F:serine-type endopeptidase activity"/>
    <property type="evidence" value="ECO:0007669"/>
    <property type="project" value="UniProtKB-UniRule"/>
</dbReference>
<keyword evidence="2 5" id="KW-0645">Protease</keyword>
<dbReference type="GO" id="GO:0006508">
    <property type="term" value="P:proteolysis"/>
    <property type="evidence" value="ECO:0007669"/>
    <property type="project" value="UniProtKB-KW"/>
</dbReference>
<feature type="domain" description="PatG C-terminal" evidence="8">
    <location>
        <begin position="523"/>
        <end position="640"/>
    </location>
</feature>
<evidence type="ECO:0000259" key="6">
    <source>
        <dbReference type="Pfam" id="PF00082"/>
    </source>
</evidence>
<feature type="active site" description="Charge relay system" evidence="5">
    <location>
        <position position="61"/>
    </location>
</feature>
<dbReference type="Pfam" id="PF00082">
    <property type="entry name" value="Peptidase_S8"/>
    <property type="match status" value="1"/>
</dbReference>
<feature type="active site" description="Charge relay system" evidence="5">
    <location>
        <position position="225"/>
    </location>
</feature>
<feature type="domain" description="PatG" evidence="7">
    <location>
        <begin position="376"/>
        <end position="479"/>
    </location>
</feature>
<evidence type="ECO:0000256" key="4">
    <source>
        <dbReference type="ARBA" id="ARBA00022825"/>
    </source>
</evidence>
<dbReference type="InterPro" id="IPR036852">
    <property type="entry name" value="Peptidase_S8/S53_dom_sf"/>
</dbReference>
<protein>
    <submittedName>
        <fullName evidence="9">PatA/PatG family cyanobactin maturation protease</fullName>
    </submittedName>
</protein>
<feature type="active site" description="Charge relay system" evidence="5">
    <location>
        <position position="28"/>
    </location>
</feature>
<evidence type="ECO:0000259" key="7">
    <source>
        <dbReference type="Pfam" id="PF18047"/>
    </source>
</evidence>
<gene>
    <name evidence="9" type="ORF">GTP90_28310</name>
</gene>
<feature type="domain" description="Peptidase S8/S53" evidence="6">
    <location>
        <begin position="22"/>
        <end position="262"/>
    </location>
</feature>